<keyword evidence="3 6" id="KW-0418">Kinase</keyword>
<keyword evidence="1" id="KW-0808">Transferase</keyword>
<dbReference type="InterPro" id="IPR001206">
    <property type="entry name" value="Diacylglycerol_kinase_cat_dom"/>
</dbReference>
<dbReference type="GO" id="GO:0005524">
    <property type="term" value="F:ATP binding"/>
    <property type="evidence" value="ECO:0007669"/>
    <property type="project" value="UniProtKB-KW"/>
</dbReference>
<dbReference type="PANTHER" id="PTHR12358">
    <property type="entry name" value="SPHINGOSINE KINASE"/>
    <property type="match status" value="1"/>
</dbReference>
<dbReference type="PANTHER" id="PTHR12358:SF106">
    <property type="entry name" value="LIPID KINASE YEGS"/>
    <property type="match status" value="1"/>
</dbReference>
<dbReference type="GO" id="GO:0005886">
    <property type="term" value="C:plasma membrane"/>
    <property type="evidence" value="ECO:0007669"/>
    <property type="project" value="TreeGrafter"/>
</dbReference>
<accession>A0A4R4KDR2</accession>
<dbReference type="SMART" id="SM00046">
    <property type="entry name" value="DAGKc"/>
    <property type="match status" value="1"/>
</dbReference>
<protein>
    <submittedName>
        <fullName evidence="6">Diacylglycerol kinase</fullName>
    </submittedName>
</protein>
<dbReference type="InterPro" id="IPR045540">
    <property type="entry name" value="YegS/DAGK_C"/>
</dbReference>
<dbReference type="Gene3D" id="3.40.50.10330">
    <property type="entry name" value="Probable inorganic polyphosphate/atp-NAD kinase, domain 1"/>
    <property type="match status" value="1"/>
</dbReference>
<evidence type="ECO:0000256" key="1">
    <source>
        <dbReference type="ARBA" id="ARBA00022679"/>
    </source>
</evidence>
<comment type="caution">
    <text evidence="6">The sequence shown here is derived from an EMBL/GenBank/DDBJ whole genome shotgun (WGS) entry which is preliminary data.</text>
</comment>
<dbReference type="Pfam" id="PF19279">
    <property type="entry name" value="YegS_C"/>
    <property type="match status" value="1"/>
</dbReference>
<dbReference type="GO" id="GO:0016301">
    <property type="term" value="F:kinase activity"/>
    <property type="evidence" value="ECO:0007669"/>
    <property type="project" value="UniProtKB-KW"/>
</dbReference>
<dbReference type="SUPFAM" id="SSF111331">
    <property type="entry name" value="NAD kinase/diacylglycerol kinase-like"/>
    <property type="match status" value="1"/>
</dbReference>
<dbReference type="EMBL" id="SMJU01000005">
    <property type="protein sequence ID" value="TDB66087.1"/>
    <property type="molecule type" value="Genomic_DNA"/>
</dbReference>
<evidence type="ECO:0000256" key="2">
    <source>
        <dbReference type="ARBA" id="ARBA00022741"/>
    </source>
</evidence>
<feature type="domain" description="DAGKc" evidence="5">
    <location>
        <begin position="1"/>
        <end position="132"/>
    </location>
</feature>
<organism evidence="6 7">
    <name type="scientific">Arundinibacter roseus</name>
    <dbReference type="NCBI Taxonomy" id="2070510"/>
    <lineage>
        <taxon>Bacteria</taxon>
        <taxon>Pseudomonadati</taxon>
        <taxon>Bacteroidota</taxon>
        <taxon>Cytophagia</taxon>
        <taxon>Cytophagales</taxon>
        <taxon>Spirosomataceae</taxon>
        <taxon>Arundinibacter</taxon>
    </lineage>
</organism>
<dbReference type="Pfam" id="PF00781">
    <property type="entry name" value="DAGK_cat"/>
    <property type="match status" value="1"/>
</dbReference>
<sequence>MSYLFLINPRAGTRLGQEAQQLAATLQTKTVEAGHLAECILTQAKGHATELAAAAVDSRKWDCVVAVGGDGTVNEVASALVHSQVPLGILPLGSGNGLARHLGIPLGFTDALTHLFSGQPHLIDSATLNQQPFFCVAGLGFDAYVGHLFGQQLHRGIQTYVKVAMQAYWDYAPKRVRINEQTLEIFSLSFANAGQFGNNAWVAPQADLSDGKLEICTVRPFPKWYGTALTYWLFTKQMKPSTYISYEALPGLTVQTEQPALVHFDGEPWQLDTTTVEVCVIPKSLWVIH</sequence>
<evidence type="ECO:0000313" key="7">
    <source>
        <dbReference type="Proteomes" id="UP000295706"/>
    </source>
</evidence>
<evidence type="ECO:0000256" key="4">
    <source>
        <dbReference type="ARBA" id="ARBA00022840"/>
    </source>
</evidence>
<evidence type="ECO:0000313" key="6">
    <source>
        <dbReference type="EMBL" id="TDB66087.1"/>
    </source>
</evidence>
<gene>
    <name evidence="6" type="ORF">EZE20_08730</name>
</gene>
<dbReference type="OrthoDB" id="9786026at2"/>
<keyword evidence="2" id="KW-0547">Nucleotide-binding</keyword>
<dbReference type="Gene3D" id="2.60.200.40">
    <property type="match status" value="1"/>
</dbReference>
<dbReference type="AlphaFoldDB" id="A0A4R4KDR2"/>
<reference evidence="6 7" key="1">
    <citation type="submission" date="2019-02" db="EMBL/GenBank/DDBJ databases">
        <title>Arundinibacter roseus gen. nov., sp. nov., a new member of the family Cytophagaceae.</title>
        <authorList>
            <person name="Szuroczki S."/>
            <person name="Khayer B."/>
            <person name="Sproer C."/>
            <person name="Toumi M."/>
            <person name="Szabo A."/>
            <person name="Felfoldi T."/>
            <person name="Schumann P."/>
            <person name="Toth E."/>
        </authorList>
    </citation>
    <scope>NUCLEOTIDE SEQUENCE [LARGE SCALE GENOMIC DNA]</scope>
    <source>
        <strain evidence="6 7">DMA-k-7a</strain>
    </source>
</reference>
<dbReference type="InterPro" id="IPR050187">
    <property type="entry name" value="Lipid_Phosphate_FormReg"/>
</dbReference>
<dbReference type="Proteomes" id="UP000295706">
    <property type="component" value="Unassembled WGS sequence"/>
</dbReference>
<evidence type="ECO:0000259" key="5">
    <source>
        <dbReference type="PROSITE" id="PS50146"/>
    </source>
</evidence>
<evidence type="ECO:0000256" key="3">
    <source>
        <dbReference type="ARBA" id="ARBA00022777"/>
    </source>
</evidence>
<dbReference type="InterPro" id="IPR016064">
    <property type="entry name" value="NAD/diacylglycerol_kinase_sf"/>
</dbReference>
<proteinExistence type="predicted"/>
<keyword evidence="4" id="KW-0067">ATP-binding</keyword>
<keyword evidence="7" id="KW-1185">Reference proteome</keyword>
<name>A0A4R4KDR2_9BACT</name>
<dbReference type="InterPro" id="IPR017438">
    <property type="entry name" value="ATP-NAD_kinase_N"/>
</dbReference>
<dbReference type="PROSITE" id="PS50146">
    <property type="entry name" value="DAGK"/>
    <property type="match status" value="1"/>
</dbReference>